<evidence type="ECO:0000256" key="4">
    <source>
        <dbReference type="ARBA" id="ARBA00022989"/>
    </source>
</evidence>
<dbReference type="EMBL" id="LLZS01000011">
    <property type="protein sequence ID" value="KUR69951.1"/>
    <property type="molecule type" value="Genomic_DNA"/>
</dbReference>
<evidence type="ECO:0000313" key="9">
    <source>
        <dbReference type="EMBL" id="KUR69951.1"/>
    </source>
</evidence>
<reference evidence="9 10" key="1">
    <citation type="submission" date="2015-10" db="EMBL/GenBank/DDBJ databases">
        <title>Draft genome sequence of Novosphingobium fuchskuhlense DSM 25065 isolated from a surface water sample of the southwest basin of Lake Grosse Fuchskuhle.</title>
        <authorList>
            <person name="Ruckert C."/>
            <person name="Winkler A."/>
            <person name="Glaeser J."/>
            <person name="Grossart H.-P."/>
            <person name="Kalinowski J."/>
            <person name="Glaeser S."/>
        </authorList>
    </citation>
    <scope>NUCLEOTIDE SEQUENCE [LARGE SCALE GENOMIC DNA]</scope>
    <source>
        <strain evidence="9 10">FNE08-7</strain>
    </source>
</reference>
<dbReference type="Proteomes" id="UP000058012">
    <property type="component" value="Unassembled WGS sequence"/>
</dbReference>
<protein>
    <submittedName>
        <fullName evidence="9">Conjugal transfer protein TraD</fullName>
    </submittedName>
</protein>
<evidence type="ECO:0000256" key="6">
    <source>
        <dbReference type="SAM" id="MobiDB-lite"/>
    </source>
</evidence>
<dbReference type="CDD" id="cd01127">
    <property type="entry name" value="TrwB_TraG_TraD_VirD4"/>
    <property type="match status" value="1"/>
</dbReference>
<dbReference type="OrthoDB" id="102453at2"/>
<proteinExistence type="predicted"/>
<dbReference type="PANTHER" id="PTHR37937:SF1">
    <property type="entry name" value="CONJUGATIVE TRANSFER: DNA TRANSPORT"/>
    <property type="match status" value="1"/>
</dbReference>
<feature type="compositionally biased region" description="Basic and acidic residues" evidence="6">
    <location>
        <begin position="601"/>
        <end position="618"/>
    </location>
</feature>
<feature type="transmembrane region" description="Helical" evidence="7">
    <location>
        <begin position="20"/>
        <end position="42"/>
    </location>
</feature>
<feature type="region of interest" description="Disordered" evidence="6">
    <location>
        <begin position="597"/>
        <end position="788"/>
    </location>
</feature>
<dbReference type="PANTHER" id="PTHR37937">
    <property type="entry name" value="CONJUGATIVE TRANSFER: DNA TRANSPORT"/>
    <property type="match status" value="1"/>
</dbReference>
<accession>A0A117USB0</accession>
<dbReference type="Pfam" id="PF10412">
    <property type="entry name" value="TrwB_AAD_bind"/>
    <property type="match status" value="1"/>
</dbReference>
<organism evidence="9 10">
    <name type="scientific">Novosphingobium fuchskuhlense</name>
    <dbReference type="NCBI Taxonomy" id="1117702"/>
    <lineage>
        <taxon>Bacteria</taxon>
        <taxon>Pseudomonadati</taxon>
        <taxon>Pseudomonadota</taxon>
        <taxon>Alphaproteobacteria</taxon>
        <taxon>Sphingomonadales</taxon>
        <taxon>Sphingomonadaceae</taxon>
        <taxon>Novosphingobium</taxon>
    </lineage>
</organism>
<dbReference type="InterPro" id="IPR051539">
    <property type="entry name" value="T4SS-coupling_protein"/>
</dbReference>
<comment type="caution">
    <text evidence="9">The sequence shown here is derived from an EMBL/GenBank/DDBJ whole genome shotgun (WGS) entry which is preliminary data.</text>
</comment>
<feature type="domain" description="Type IV secretion system coupling protein TraD DNA-binding" evidence="8">
    <location>
        <begin position="198"/>
        <end position="587"/>
    </location>
</feature>
<dbReference type="SUPFAM" id="SSF52540">
    <property type="entry name" value="P-loop containing nucleoside triphosphate hydrolases"/>
    <property type="match status" value="1"/>
</dbReference>
<evidence type="ECO:0000256" key="5">
    <source>
        <dbReference type="ARBA" id="ARBA00023136"/>
    </source>
</evidence>
<comment type="subcellular location">
    <subcellularLocation>
        <location evidence="1">Cell membrane</location>
        <topology evidence="1">Multi-pass membrane protein</topology>
    </subcellularLocation>
</comment>
<feature type="compositionally biased region" description="Basic and acidic residues" evidence="6">
    <location>
        <begin position="711"/>
        <end position="735"/>
    </location>
</feature>
<evidence type="ECO:0000313" key="10">
    <source>
        <dbReference type="Proteomes" id="UP000058012"/>
    </source>
</evidence>
<dbReference type="Gene3D" id="3.40.50.300">
    <property type="entry name" value="P-loop containing nucleotide triphosphate hydrolases"/>
    <property type="match status" value="2"/>
</dbReference>
<evidence type="ECO:0000256" key="7">
    <source>
        <dbReference type="SAM" id="Phobius"/>
    </source>
</evidence>
<evidence type="ECO:0000256" key="3">
    <source>
        <dbReference type="ARBA" id="ARBA00022692"/>
    </source>
</evidence>
<keyword evidence="10" id="KW-1185">Reference proteome</keyword>
<keyword evidence="4 7" id="KW-1133">Transmembrane helix</keyword>
<feature type="transmembrane region" description="Helical" evidence="7">
    <location>
        <begin position="114"/>
        <end position="134"/>
    </location>
</feature>
<dbReference type="InterPro" id="IPR027417">
    <property type="entry name" value="P-loop_NTPase"/>
</dbReference>
<dbReference type="GO" id="GO:0005886">
    <property type="term" value="C:plasma membrane"/>
    <property type="evidence" value="ECO:0007669"/>
    <property type="project" value="UniProtKB-SubCell"/>
</dbReference>
<feature type="compositionally biased region" description="Low complexity" evidence="6">
    <location>
        <begin position="619"/>
        <end position="632"/>
    </location>
</feature>
<keyword evidence="5 7" id="KW-0472">Membrane</keyword>
<keyword evidence="2" id="KW-1003">Cell membrane</keyword>
<evidence type="ECO:0000259" key="8">
    <source>
        <dbReference type="Pfam" id="PF10412"/>
    </source>
</evidence>
<dbReference type="RefSeq" id="WP_067914386.1">
    <property type="nucleotide sequence ID" value="NZ_KQ954247.1"/>
</dbReference>
<dbReference type="AlphaFoldDB" id="A0A117USB0"/>
<gene>
    <name evidence="9" type="ORF">AQZ52_17780</name>
</gene>
<dbReference type="STRING" id="1117702.AQZ52_17780"/>
<dbReference type="InterPro" id="IPR019476">
    <property type="entry name" value="T4SS_TraD_DNA-bd"/>
</dbReference>
<sequence>MKRNLVNFTRGSQLLGHFSFMFAAGLKGPLIVALLVISWTTWWTLSAGLSDHEVYLVWMRVYGQIYAFMEFDPATEVELKTAFGGMVQFPIRLLETFPPVVRAWDHMLGLLGNALLRSALLLVPAFVVFYWFAARFGRRSKERKHERGAMLVTLPELVDELHTHNRAERSRELSAVLGWKWRLCTPGELASAFPYKPSHLATVSYPWRLEQSHAMLIGTTGMGKTVAMSDMIAEARARRQRIVIFDLTGAFIEHFYDSSRDVILNPLDARCPRWSLFDECRSEGEFWAAAEALVPHDGGGEAQFWVIAARALFVEFCLKLIADGNGTNEALAKKLMTADLSEVHAMMRGTIADPLTAPEAARMAESIRAVFNVNAKALKLLPASGKPFSVRHWIEDDDDGRQGKGSAVFISARYVDMSVCAQLLTLWLDTAMNTLMTRPRTRDLRFWFFIDELGALHRLPALEKGLQTARNFGGAIVTGIHAYAKLKEVYGDNMAMTLSSLARTKLILGTADRETATWCSDFIGHRQVRDMDEGYTYGYNNARDAVSLTPRKHIEPLLLPDQLMNLSRLSGYIKFPDGFPAAPIKLKPVTRPKVAETFIGRAKDPPLRRVPVKADTERPAPASTATDPSAHPGSNDDGAGKPVVPKQGELSLTQRGPDDKSGLPERQEPVAGKSLPEEADKPPAGTAGKQAKAAKASPGRGRGSVSLPKDAVLRGGDKPSEDDPAKGKHEARRTDAPAAKDQANLVQKPDKSAARQNVADARKLMIEDGVPEQDTPSHDGPGFGDLEM</sequence>
<feature type="compositionally biased region" description="Basic and acidic residues" evidence="6">
    <location>
        <begin position="656"/>
        <end position="668"/>
    </location>
</feature>
<feature type="compositionally biased region" description="Low complexity" evidence="6">
    <location>
        <begin position="682"/>
        <end position="699"/>
    </location>
</feature>
<name>A0A117USB0_9SPHN</name>
<evidence type="ECO:0000256" key="1">
    <source>
        <dbReference type="ARBA" id="ARBA00004651"/>
    </source>
</evidence>
<keyword evidence="3 7" id="KW-0812">Transmembrane</keyword>
<evidence type="ECO:0000256" key="2">
    <source>
        <dbReference type="ARBA" id="ARBA00022475"/>
    </source>
</evidence>